<feature type="domain" description="SGNH hydrolase-type esterase" evidence="2">
    <location>
        <begin position="35"/>
        <end position="218"/>
    </location>
</feature>
<dbReference type="Proteomes" id="UP000433737">
    <property type="component" value="Unassembled WGS sequence"/>
</dbReference>
<feature type="signal peptide" evidence="1">
    <location>
        <begin position="1"/>
        <end position="24"/>
    </location>
</feature>
<protein>
    <submittedName>
        <fullName evidence="3">Lysophospholipase</fullName>
    </submittedName>
</protein>
<reference evidence="3 4" key="1">
    <citation type="submission" date="2019-10" db="EMBL/GenBank/DDBJ databases">
        <authorList>
            <person name="Karimi E."/>
        </authorList>
    </citation>
    <scope>NUCLEOTIDE SEQUENCE [LARGE SCALE GENOMIC DNA]</scope>
    <source>
        <strain evidence="3">Pantoea sp. 111</strain>
    </source>
</reference>
<dbReference type="SUPFAM" id="SSF52266">
    <property type="entry name" value="SGNH hydrolase"/>
    <property type="match status" value="1"/>
</dbReference>
<proteinExistence type="predicted"/>
<comment type="caution">
    <text evidence="3">The sequence shown here is derived from an EMBL/GenBank/DDBJ whole genome shotgun (WGS) entry which is preliminary data.</text>
</comment>
<organism evidence="3 4">
    <name type="scientific">Pantoea brenneri</name>
    <dbReference type="NCBI Taxonomy" id="472694"/>
    <lineage>
        <taxon>Bacteria</taxon>
        <taxon>Pseudomonadati</taxon>
        <taxon>Pseudomonadota</taxon>
        <taxon>Gammaproteobacteria</taxon>
        <taxon>Enterobacterales</taxon>
        <taxon>Erwiniaceae</taxon>
        <taxon>Pantoea</taxon>
    </lineage>
</organism>
<dbReference type="EMBL" id="CABWMH010000009">
    <property type="protein sequence ID" value="VXB80319.1"/>
    <property type="molecule type" value="Genomic_DNA"/>
</dbReference>
<evidence type="ECO:0000256" key="1">
    <source>
        <dbReference type="SAM" id="SignalP"/>
    </source>
</evidence>
<dbReference type="InterPro" id="IPR013830">
    <property type="entry name" value="SGNH_hydro"/>
</dbReference>
<dbReference type="PANTHER" id="PTHR30383:SF5">
    <property type="entry name" value="SGNH HYDROLASE-TYPE ESTERASE DOMAIN-CONTAINING PROTEIN"/>
    <property type="match status" value="1"/>
</dbReference>
<accession>A0AAX3J5T9</accession>
<feature type="chain" id="PRO_5043791481" evidence="1">
    <location>
        <begin position="25"/>
        <end position="240"/>
    </location>
</feature>
<gene>
    <name evidence="3" type="ORF">PANT111_170308</name>
</gene>
<dbReference type="Gene3D" id="3.40.50.1110">
    <property type="entry name" value="SGNH hydrolase"/>
    <property type="match status" value="1"/>
</dbReference>
<evidence type="ECO:0000313" key="3">
    <source>
        <dbReference type="EMBL" id="VXB80319.1"/>
    </source>
</evidence>
<evidence type="ECO:0000313" key="4">
    <source>
        <dbReference type="Proteomes" id="UP000433737"/>
    </source>
</evidence>
<dbReference type="AlphaFoldDB" id="A0AAX3J5T9"/>
<evidence type="ECO:0000259" key="2">
    <source>
        <dbReference type="Pfam" id="PF13472"/>
    </source>
</evidence>
<dbReference type="GO" id="GO:0004622">
    <property type="term" value="F:phosphatidylcholine lysophospholipase activity"/>
    <property type="evidence" value="ECO:0007669"/>
    <property type="project" value="TreeGrafter"/>
</dbReference>
<dbReference type="Pfam" id="PF13472">
    <property type="entry name" value="Lipase_GDSL_2"/>
    <property type="match status" value="1"/>
</dbReference>
<dbReference type="PANTHER" id="PTHR30383">
    <property type="entry name" value="THIOESTERASE 1/PROTEASE 1/LYSOPHOSPHOLIPASE L1"/>
    <property type="match status" value="1"/>
</dbReference>
<keyword evidence="1" id="KW-0732">Signal</keyword>
<dbReference type="CDD" id="cd00229">
    <property type="entry name" value="SGNH_hydrolase"/>
    <property type="match status" value="1"/>
</dbReference>
<sequence length="240" mass="27020">MKRGLTMKRCLPLLLIASPLLVQAASAPAAIVIAAYGDSTTAGVTSSGGRNIISKENEISYLQQMLQQKYGPAVRIENHGSPGAQLTELIRSPVSWEQRMAQSDARIILINYAINDARIYSAKNRPAGAESPEDFNRTLTSLIKTARAHHKQVVLQQPNPLCGRAERWNVWPYVWQLNQVAQQQQVPIVRQYQLIKQQDDWRSEMSADCIHPTKTLYKKKAEQTFELLSQQFDSVFKTTS</sequence>
<dbReference type="InterPro" id="IPR036514">
    <property type="entry name" value="SGNH_hydro_sf"/>
</dbReference>
<name>A0AAX3J5T9_9GAMM</name>
<dbReference type="InterPro" id="IPR051532">
    <property type="entry name" value="Ester_Hydrolysis_Enzymes"/>
</dbReference>